<dbReference type="GO" id="GO:0000139">
    <property type="term" value="C:Golgi membrane"/>
    <property type="evidence" value="ECO:0007669"/>
    <property type="project" value="UniProtKB-SubCell"/>
</dbReference>
<evidence type="ECO:0000256" key="3">
    <source>
        <dbReference type="ARBA" id="ARBA00022968"/>
    </source>
</evidence>
<organism evidence="6">
    <name type="scientific">Coleochaete orbicularis</name>
    <name type="common">Charophycean green alga</name>
    <dbReference type="NCBI Taxonomy" id="3124"/>
    <lineage>
        <taxon>Eukaryota</taxon>
        <taxon>Viridiplantae</taxon>
        <taxon>Streptophyta</taxon>
        <taxon>Coleochaetophyceae</taxon>
        <taxon>Coleochaetales</taxon>
        <taxon>Coleochaetaceae</taxon>
        <taxon>Coleochaete</taxon>
    </lineage>
</organism>
<keyword evidence="6" id="KW-0808">Transferase</keyword>
<keyword evidence="3" id="KW-0812">Transmembrane</keyword>
<dbReference type="PANTHER" id="PTHR11062:SF117">
    <property type="entry name" value="XYLOGLUCAN-SPECIFIC GALACTURONOSYLTRANSFERASE 1"/>
    <property type="match status" value="1"/>
</dbReference>
<sequence>MGLGPSLAEEGVTEEEAKAYRDMVGDVSCWYFTHMKGDWASSEPIYHARMTQHPCRTDDPEKATVFYLPYYAALGLERVFSKKNSTLSNELPLAFTAWLAEQPYFRRNGGVDHFMAIGAGVWNLQQQNVSPQHCGLLDDPVTANMTKMSHDKDPWDRTTTGIPYPVFFHPSNDDQIRAWKDRVRSWPRKYRAAFIGSKSREGASFAFSSWRFSFRSMLLDECEGWDQCEVLDCHYEGSGGVSKCHRPRFPLQLSLDSDFCFQPAGDTMPRKSTFDGMIAGCIPVFFDEDSAATQYFWYLPANRSSYSVYINYEEVEKEGKDVVTFLKKVIKQLSSYTPEQIATMRNVILDNILPSLVTANPNDFHLNHFQDAVSRAVEKMMIKVARFKAGVEHQFPNPYLLTAHEAYSYQVLELPAPHESPA</sequence>
<reference evidence="6" key="1">
    <citation type="journal article" date="2021" name="Commun. Biol.">
        <title>Ancient origin of fucosylated xyloglucan in charophycean green algae.</title>
        <authorList>
            <person name="Mikkelsen M.D."/>
            <person name="Harholt J."/>
            <person name="Westereng B."/>
            <person name="Domozych D."/>
            <person name="Fry S.C."/>
            <person name="Johansen I.E."/>
            <person name="Fangel J.U."/>
            <person name="Lezyk M."/>
            <person name="Feng T."/>
            <person name="Nancke L."/>
            <person name="Mikkelsen J.D."/>
            <person name="Willats W.G.T."/>
            <person name="Ulvskov P."/>
        </authorList>
    </citation>
    <scope>NUCLEOTIDE SEQUENCE</scope>
</reference>
<feature type="domain" description="Exostosin GT47" evidence="5">
    <location>
        <begin position="38"/>
        <end position="317"/>
    </location>
</feature>
<name>A0A8F3BQH8_COLOB</name>
<evidence type="ECO:0000259" key="5">
    <source>
        <dbReference type="Pfam" id="PF03016"/>
    </source>
</evidence>
<dbReference type="AlphaFoldDB" id="A0A8F3BQH8"/>
<evidence type="ECO:0000313" key="6">
    <source>
        <dbReference type="EMBL" id="QWX38549.1"/>
    </source>
</evidence>
<keyword evidence="3" id="KW-0735">Signal-anchor</keyword>
<comment type="similarity">
    <text evidence="2">Belongs to the glycosyltransferase 47 family.</text>
</comment>
<dbReference type="EMBL" id="MW149252">
    <property type="protein sequence ID" value="QWX38549.1"/>
    <property type="molecule type" value="mRNA"/>
</dbReference>
<evidence type="ECO:0000256" key="2">
    <source>
        <dbReference type="ARBA" id="ARBA00010271"/>
    </source>
</evidence>
<proteinExistence type="evidence at transcript level"/>
<gene>
    <name evidence="6" type="primary">GT47A2</name>
</gene>
<comment type="subcellular location">
    <subcellularLocation>
        <location evidence="1">Golgi apparatus membrane</location>
        <topology evidence="1">Single-pass type II membrane protein</topology>
    </subcellularLocation>
</comment>
<keyword evidence="4" id="KW-0333">Golgi apparatus</keyword>
<evidence type="ECO:0000256" key="4">
    <source>
        <dbReference type="ARBA" id="ARBA00023034"/>
    </source>
</evidence>
<accession>A0A8F3BQH8</accession>
<dbReference type="GO" id="GO:0016757">
    <property type="term" value="F:glycosyltransferase activity"/>
    <property type="evidence" value="ECO:0007669"/>
    <property type="project" value="InterPro"/>
</dbReference>
<dbReference type="InterPro" id="IPR040911">
    <property type="entry name" value="Exostosin_GT47"/>
</dbReference>
<dbReference type="PANTHER" id="PTHR11062">
    <property type="entry name" value="EXOSTOSIN HEPARAN SULFATE GLYCOSYLTRANSFERASE -RELATED"/>
    <property type="match status" value="1"/>
</dbReference>
<protein>
    <submittedName>
        <fullName evidence="6">Putative glycosyl transferase family 47 clade A protein 2</fullName>
    </submittedName>
</protein>
<dbReference type="Pfam" id="PF03016">
    <property type="entry name" value="Exostosin_GT47"/>
    <property type="match status" value="1"/>
</dbReference>
<dbReference type="InterPro" id="IPR004263">
    <property type="entry name" value="Exostosin"/>
</dbReference>
<evidence type="ECO:0000256" key="1">
    <source>
        <dbReference type="ARBA" id="ARBA00004323"/>
    </source>
</evidence>